<protein>
    <recommendedName>
        <fullName evidence="2">Chitin-binding type-2 domain-containing protein</fullName>
    </recommendedName>
</protein>
<accession>A0A1V9XPW3</accession>
<feature type="compositionally biased region" description="Pro residues" evidence="1">
    <location>
        <begin position="67"/>
        <end position="91"/>
    </location>
</feature>
<dbReference type="PANTHER" id="PTHR22933">
    <property type="entry name" value="FI18007P1-RELATED"/>
    <property type="match status" value="1"/>
</dbReference>
<dbReference type="InterPro" id="IPR002557">
    <property type="entry name" value="Chitin-bd_dom"/>
</dbReference>
<dbReference type="Pfam" id="PF01607">
    <property type="entry name" value="CBM_14"/>
    <property type="match status" value="1"/>
</dbReference>
<dbReference type="InterPro" id="IPR036508">
    <property type="entry name" value="Chitin-bd_dom_sf"/>
</dbReference>
<dbReference type="GO" id="GO:0005576">
    <property type="term" value="C:extracellular region"/>
    <property type="evidence" value="ECO:0007669"/>
    <property type="project" value="InterPro"/>
</dbReference>
<feature type="compositionally biased region" description="Polar residues" evidence="1">
    <location>
        <begin position="50"/>
        <end position="61"/>
    </location>
</feature>
<dbReference type="SMART" id="SM00494">
    <property type="entry name" value="ChtBD2"/>
    <property type="match status" value="1"/>
</dbReference>
<dbReference type="EMBL" id="MNPL01006231">
    <property type="protein sequence ID" value="OQR75539.1"/>
    <property type="molecule type" value="Genomic_DNA"/>
</dbReference>
<feature type="compositionally biased region" description="Basic and acidic residues" evidence="1">
    <location>
        <begin position="105"/>
        <end position="116"/>
    </location>
</feature>
<dbReference type="PANTHER" id="PTHR22933:SF42">
    <property type="entry name" value="FI18455P1-RELATED"/>
    <property type="match status" value="1"/>
</dbReference>
<evidence type="ECO:0000256" key="1">
    <source>
        <dbReference type="SAM" id="MobiDB-lite"/>
    </source>
</evidence>
<feature type="region of interest" description="Disordered" evidence="1">
    <location>
        <begin position="30"/>
        <end position="118"/>
    </location>
</feature>
<dbReference type="InterPro" id="IPR052976">
    <property type="entry name" value="Scoloptoxin-like"/>
</dbReference>
<dbReference type="Proteomes" id="UP000192247">
    <property type="component" value="Unassembled WGS sequence"/>
</dbReference>
<feature type="domain" description="Chitin-binding type-2" evidence="2">
    <location>
        <begin position="128"/>
        <end position="186"/>
    </location>
</feature>
<feature type="compositionally biased region" description="Polar residues" evidence="1">
    <location>
        <begin position="226"/>
        <end position="238"/>
    </location>
</feature>
<dbReference type="PROSITE" id="PS50940">
    <property type="entry name" value="CHIT_BIND_II"/>
    <property type="match status" value="1"/>
</dbReference>
<dbReference type="SUPFAM" id="SSF57625">
    <property type="entry name" value="Invertebrate chitin-binding proteins"/>
    <property type="match status" value="1"/>
</dbReference>
<dbReference type="Gene3D" id="2.170.140.10">
    <property type="entry name" value="Chitin binding domain"/>
    <property type="match status" value="1"/>
</dbReference>
<evidence type="ECO:0000313" key="3">
    <source>
        <dbReference type="EMBL" id="OQR75539.1"/>
    </source>
</evidence>
<comment type="caution">
    <text evidence="3">The sequence shown here is derived from an EMBL/GenBank/DDBJ whole genome shotgun (WGS) entry which is preliminary data.</text>
</comment>
<evidence type="ECO:0000259" key="2">
    <source>
        <dbReference type="PROSITE" id="PS50940"/>
    </source>
</evidence>
<proteinExistence type="predicted"/>
<feature type="compositionally biased region" description="Pro residues" evidence="1">
    <location>
        <begin position="204"/>
        <end position="224"/>
    </location>
</feature>
<dbReference type="AlphaFoldDB" id="A0A1V9XPW3"/>
<feature type="region of interest" description="Disordered" evidence="1">
    <location>
        <begin position="197"/>
        <end position="290"/>
    </location>
</feature>
<organism evidence="3 4">
    <name type="scientific">Tropilaelaps mercedesae</name>
    <dbReference type="NCBI Taxonomy" id="418985"/>
    <lineage>
        <taxon>Eukaryota</taxon>
        <taxon>Metazoa</taxon>
        <taxon>Ecdysozoa</taxon>
        <taxon>Arthropoda</taxon>
        <taxon>Chelicerata</taxon>
        <taxon>Arachnida</taxon>
        <taxon>Acari</taxon>
        <taxon>Parasitiformes</taxon>
        <taxon>Mesostigmata</taxon>
        <taxon>Gamasina</taxon>
        <taxon>Dermanyssoidea</taxon>
        <taxon>Laelapidae</taxon>
        <taxon>Tropilaelaps</taxon>
    </lineage>
</organism>
<dbReference type="OrthoDB" id="6364363at2759"/>
<dbReference type="STRING" id="418985.A0A1V9XPW3"/>
<evidence type="ECO:0000313" key="4">
    <source>
        <dbReference type="Proteomes" id="UP000192247"/>
    </source>
</evidence>
<reference evidence="3 4" key="1">
    <citation type="journal article" date="2017" name="Gigascience">
        <title>Draft genome of the honey bee ectoparasitic mite, Tropilaelaps mercedesae, is shaped by the parasitic life history.</title>
        <authorList>
            <person name="Dong X."/>
            <person name="Armstrong S.D."/>
            <person name="Xia D."/>
            <person name="Makepeace B.L."/>
            <person name="Darby A.C."/>
            <person name="Kadowaki T."/>
        </authorList>
    </citation>
    <scope>NUCLEOTIDE SEQUENCE [LARGE SCALE GENOMIC DNA]</scope>
    <source>
        <strain evidence="3">Wuxi-XJTLU</strain>
    </source>
</reference>
<dbReference type="InParanoid" id="A0A1V9XPW3"/>
<dbReference type="GO" id="GO:0008061">
    <property type="term" value="F:chitin binding"/>
    <property type="evidence" value="ECO:0007669"/>
    <property type="project" value="InterPro"/>
</dbReference>
<gene>
    <name evidence="3" type="ORF">BIW11_08352</name>
</gene>
<name>A0A1V9XPW3_9ACAR</name>
<sequence length="295" mass="32971">MEKFTSVDFFGRCVYGLPYRFLRRQGYARPELPDEDDNVSWDDQPAYRPTPSSQSNTNVASQGRVPRPQPPPAPAPRPQPAPTQRPAPAPAPHGGDDYDDPTNWRLEDSIPGKPESDYPTFTTIPQTAFDCKGQTPGYYADTEARCQVFHVCEADGKKNSFLCPVGTIFNQRYFVCDWWANVDCQASSSYFGLNNDLYKEPEPRPQPAPRPAPAPAPAPAPTRPPFSNTRVDSQSRTQRPFIPEPVTRPVSTFTTPRPAFPAPAPQRPRGGGAYSNDFDDAESNVSQQRVWYIRH</sequence>
<keyword evidence="4" id="KW-1185">Reference proteome</keyword>